<dbReference type="GeneID" id="86063182"/>
<evidence type="ECO:0000313" key="4">
    <source>
        <dbReference type="EMBL" id="RGM09116.1"/>
    </source>
</evidence>
<evidence type="ECO:0000313" key="7">
    <source>
        <dbReference type="Proteomes" id="UP000261257"/>
    </source>
</evidence>
<dbReference type="EMBL" id="QTJW01000027">
    <property type="protein sequence ID" value="RGD67274.1"/>
    <property type="molecule type" value="Genomic_DNA"/>
</dbReference>
<evidence type="ECO:0000313" key="8">
    <source>
        <dbReference type="Proteomes" id="UP000263014"/>
    </source>
</evidence>
<reference evidence="6 7" key="2">
    <citation type="submission" date="2018-08" db="EMBL/GenBank/DDBJ databases">
        <title>A genome reference for cultivated species of the human gut microbiota.</title>
        <authorList>
            <person name="Zou Y."/>
            <person name="Xue W."/>
            <person name="Luo G."/>
        </authorList>
    </citation>
    <scope>NUCLEOTIDE SEQUENCE [LARGE SCALE GENOMIC DNA]</scope>
    <source>
        <strain evidence="2 6">AF19-13AC</strain>
        <strain evidence="4 7">TF05-11AC</strain>
        <strain evidence="3 8">TM09-12</strain>
    </source>
</reference>
<gene>
    <name evidence="2" type="ORF">DWX31_28375</name>
    <name evidence="4" type="ORF">DXC39_03980</name>
    <name evidence="3" type="ORF">DXD79_06200</name>
    <name evidence="1" type="ORF">ERS852407_03439</name>
</gene>
<evidence type="ECO:0000313" key="5">
    <source>
        <dbReference type="Proteomes" id="UP000095651"/>
    </source>
</evidence>
<accession>A0A174GS65</accession>
<protein>
    <submittedName>
        <fullName evidence="1">Uncharacterized protein</fullName>
    </submittedName>
</protein>
<evidence type="ECO:0000313" key="3">
    <source>
        <dbReference type="EMBL" id="RGJ06870.1"/>
    </source>
</evidence>
<dbReference type="RefSeq" id="WP_002603419.1">
    <property type="nucleotide sequence ID" value="NZ_CABIXC010000009.1"/>
</dbReference>
<evidence type="ECO:0000313" key="1">
    <source>
        <dbReference type="EMBL" id="CUO63689.1"/>
    </source>
</evidence>
<dbReference type="EMBL" id="QSON01000002">
    <property type="protein sequence ID" value="RGJ06870.1"/>
    <property type="molecule type" value="Genomic_DNA"/>
</dbReference>
<dbReference type="EMBL" id="QSSQ01000001">
    <property type="protein sequence ID" value="RGM09116.1"/>
    <property type="molecule type" value="Genomic_DNA"/>
</dbReference>
<dbReference type="Proteomes" id="UP000261023">
    <property type="component" value="Unassembled WGS sequence"/>
</dbReference>
<name>A0A174GS65_9FIRM</name>
<evidence type="ECO:0000313" key="2">
    <source>
        <dbReference type="EMBL" id="RGD67274.1"/>
    </source>
</evidence>
<proteinExistence type="predicted"/>
<reference evidence="1 5" key="1">
    <citation type="submission" date="2015-09" db="EMBL/GenBank/DDBJ databases">
        <authorList>
            <consortium name="Pathogen Informatics"/>
        </authorList>
    </citation>
    <scope>NUCLEOTIDE SEQUENCE [LARGE SCALE GENOMIC DNA]</scope>
    <source>
        <strain evidence="1 5">2789STDY5608850</strain>
    </source>
</reference>
<organism evidence="1 5">
    <name type="scientific">Hungatella hathewayi</name>
    <dbReference type="NCBI Taxonomy" id="154046"/>
    <lineage>
        <taxon>Bacteria</taxon>
        <taxon>Bacillati</taxon>
        <taxon>Bacillota</taxon>
        <taxon>Clostridia</taxon>
        <taxon>Lachnospirales</taxon>
        <taxon>Lachnospiraceae</taxon>
        <taxon>Hungatella</taxon>
    </lineage>
</organism>
<dbReference type="Proteomes" id="UP000263014">
    <property type="component" value="Unassembled WGS sequence"/>
</dbReference>
<dbReference type="Proteomes" id="UP000261257">
    <property type="component" value="Unassembled WGS sequence"/>
</dbReference>
<dbReference type="OrthoDB" id="3186597at2"/>
<sequence>MKNVISLREVVDCDAFLKEKCLNFRIHLRDACGKQSCWIEPLSECGCDGQYEELYAALEEFFGKLRYKLEYSDDKLNFWLSNE</sequence>
<dbReference type="AlphaFoldDB" id="A0A174GS65"/>
<dbReference type="Proteomes" id="UP000095651">
    <property type="component" value="Unassembled WGS sequence"/>
</dbReference>
<dbReference type="EMBL" id="CYZE01000009">
    <property type="protein sequence ID" value="CUO63689.1"/>
    <property type="molecule type" value="Genomic_DNA"/>
</dbReference>
<evidence type="ECO:0000313" key="6">
    <source>
        <dbReference type="Proteomes" id="UP000261023"/>
    </source>
</evidence>